<evidence type="ECO:0000259" key="3">
    <source>
        <dbReference type="Pfam" id="PF18962"/>
    </source>
</evidence>
<organism evidence="4 5">
    <name type="scientific">Flaviramulus aquimarinus</name>
    <dbReference type="NCBI Taxonomy" id="1170456"/>
    <lineage>
        <taxon>Bacteria</taxon>
        <taxon>Pseudomonadati</taxon>
        <taxon>Bacteroidota</taxon>
        <taxon>Flavobacteriia</taxon>
        <taxon>Flavobacteriales</taxon>
        <taxon>Flavobacteriaceae</taxon>
        <taxon>Flaviramulus</taxon>
    </lineage>
</organism>
<sequence length="332" mass="37314">MVMKRIILTAIFMAITISIHAQPNTVQVEYFLDVDSGVGLNTILNIASPDVDITETILADIPSNTSIGYHKLYIRAKDASDNWSQTIRKNIEIFAPVVENNIVMGEYFIDQDLEVGTANTFTINPEEGDIEQAFTAEILANTPLGYHKLYGRVKDSYGNWSHTFRKNIEVYENPVTNIVEIEYFFDDDSDLEFGNNAIVNIGAPEAEGTWSFNVPYPAGNYSFDDVLFVRVKDSNDNWSITTILDEIGILSTEEHLLKSTVIYPNPFQENIKIASTQNLSIEAITIYDTLGKMVYKSDTNSTHLNLGFLPQGMYFLKLSSNQGKASFKIIKK</sequence>
<feature type="chain" id="PRO_5046731596" description="Secretion system C-terminal sorting domain-containing protein" evidence="2">
    <location>
        <begin position="22"/>
        <end position="332"/>
    </location>
</feature>
<evidence type="ECO:0000313" key="4">
    <source>
        <dbReference type="EMBL" id="GAA4895672.1"/>
    </source>
</evidence>
<evidence type="ECO:0000256" key="2">
    <source>
        <dbReference type="SAM" id="SignalP"/>
    </source>
</evidence>
<evidence type="ECO:0000313" key="5">
    <source>
        <dbReference type="Proteomes" id="UP001500433"/>
    </source>
</evidence>
<feature type="domain" description="Secretion system C-terminal sorting" evidence="3">
    <location>
        <begin position="262"/>
        <end position="330"/>
    </location>
</feature>
<dbReference type="Proteomes" id="UP001500433">
    <property type="component" value="Unassembled WGS sequence"/>
</dbReference>
<comment type="caution">
    <text evidence="4">The sequence shown here is derived from an EMBL/GenBank/DDBJ whole genome shotgun (WGS) entry which is preliminary data.</text>
</comment>
<feature type="signal peptide" evidence="2">
    <location>
        <begin position="1"/>
        <end position="21"/>
    </location>
</feature>
<accession>A0ABP9FDX6</accession>
<evidence type="ECO:0000256" key="1">
    <source>
        <dbReference type="ARBA" id="ARBA00022729"/>
    </source>
</evidence>
<reference evidence="5" key="1">
    <citation type="journal article" date="2019" name="Int. J. Syst. Evol. Microbiol.">
        <title>The Global Catalogue of Microorganisms (GCM) 10K type strain sequencing project: providing services to taxonomists for standard genome sequencing and annotation.</title>
        <authorList>
            <consortium name="The Broad Institute Genomics Platform"/>
            <consortium name="The Broad Institute Genome Sequencing Center for Infectious Disease"/>
            <person name="Wu L."/>
            <person name="Ma J."/>
        </authorList>
    </citation>
    <scope>NUCLEOTIDE SEQUENCE [LARGE SCALE GENOMIC DNA]</scope>
    <source>
        <strain evidence="5">JCM 18274</strain>
    </source>
</reference>
<keyword evidence="5" id="KW-1185">Reference proteome</keyword>
<dbReference type="EMBL" id="BAABJH010000002">
    <property type="protein sequence ID" value="GAA4895672.1"/>
    <property type="molecule type" value="Genomic_DNA"/>
</dbReference>
<proteinExistence type="predicted"/>
<keyword evidence="1 2" id="KW-0732">Signal</keyword>
<dbReference type="Pfam" id="PF18962">
    <property type="entry name" value="Por_Secre_tail"/>
    <property type="match status" value="1"/>
</dbReference>
<dbReference type="InterPro" id="IPR026444">
    <property type="entry name" value="Secre_tail"/>
</dbReference>
<name>A0ABP9FDX6_9FLAO</name>
<gene>
    <name evidence="4" type="ORF">GCM10023311_20530</name>
</gene>
<protein>
    <recommendedName>
        <fullName evidence="3">Secretion system C-terminal sorting domain-containing protein</fullName>
    </recommendedName>
</protein>
<dbReference type="NCBIfam" id="TIGR04183">
    <property type="entry name" value="Por_Secre_tail"/>
    <property type="match status" value="1"/>
</dbReference>